<evidence type="ECO:0000259" key="8">
    <source>
        <dbReference type="PROSITE" id="PS50162"/>
    </source>
</evidence>
<dbReference type="GO" id="GO:0005524">
    <property type="term" value="F:ATP binding"/>
    <property type="evidence" value="ECO:0007669"/>
    <property type="project" value="UniProtKB-KW"/>
</dbReference>
<dbReference type="GO" id="GO:0000400">
    <property type="term" value="F:four-way junction DNA binding"/>
    <property type="evidence" value="ECO:0007669"/>
    <property type="project" value="TreeGrafter"/>
</dbReference>
<keyword evidence="6" id="KW-0539">Nucleus</keyword>
<feature type="region of interest" description="Disordered" evidence="7">
    <location>
        <begin position="346"/>
        <end position="368"/>
    </location>
</feature>
<evidence type="ECO:0000313" key="10">
    <source>
        <dbReference type="Proteomes" id="UP001166286"/>
    </source>
</evidence>
<evidence type="ECO:0000256" key="1">
    <source>
        <dbReference type="ARBA" id="ARBA00004123"/>
    </source>
</evidence>
<feature type="compositionally biased region" description="Polar residues" evidence="7">
    <location>
        <begin position="1"/>
        <end position="33"/>
    </location>
</feature>
<keyword evidence="5" id="KW-0234">DNA repair</keyword>
<proteinExistence type="predicted"/>
<dbReference type="AlphaFoldDB" id="A0AA39QY51"/>
<feature type="domain" description="RecA family profile 1" evidence="8">
    <location>
        <begin position="33"/>
        <end position="239"/>
    </location>
</feature>
<evidence type="ECO:0000256" key="2">
    <source>
        <dbReference type="ARBA" id="ARBA00022741"/>
    </source>
</evidence>
<dbReference type="GO" id="GO:0033065">
    <property type="term" value="C:Rad51C-XRCC3 complex"/>
    <property type="evidence" value="ECO:0007669"/>
    <property type="project" value="TreeGrafter"/>
</dbReference>
<reference evidence="9" key="1">
    <citation type="submission" date="2023-03" db="EMBL/GenBank/DDBJ databases">
        <title>Complete genome of Cladonia borealis.</title>
        <authorList>
            <person name="Park H."/>
        </authorList>
    </citation>
    <scope>NUCLEOTIDE SEQUENCE</scope>
    <source>
        <strain evidence="9">ANT050790</strain>
    </source>
</reference>
<dbReference type="GO" id="GO:0000707">
    <property type="term" value="P:meiotic DNA recombinase assembly"/>
    <property type="evidence" value="ECO:0007669"/>
    <property type="project" value="TreeGrafter"/>
</dbReference>
<dbReference type="SUPFAM" id="SSF52540">
    <property type="entry name" value="P-loop containing nucleoside triphosphate hydrolases"/>
    <property type="match status" value="1"/>
</dbReference>
<comment type="subcellular location">
    <subcellularLocation>
        <location evidence="1">Nucleus</location>
    </subcellularLocation>
</comment>
<evidence type="ECO:0000256" key="3">
    <source>
        <dbReference type="ARBA" id="ARBA00022763"/>
    </source>
</evidence>
<evidence type="ECO:0000313" key="9">
    <source>
        <dbReference type="EMBL" id="KAK0511382.1"/>
    </source>
</evidence>
<dbReference type="InterPro" id="IPR020588">
    <property type="entry name" value="RecA_ATP-bd"/>
</dbReference>
<evidence type="ECO:0000256" key="7">
    <source>
        <dbReference type="SAM" id="MobiDB-lite"/>
    </source>
</evidence>
<accession>A0AA39QY51</accession>
<evidence type="ECO:0000256" key="6">
    <source>
        <dbReference type="ARBA" id="ARBA00023242"/>
    </source>
</evidence>
<dbReference type="PANTHER" id="PTHR46239">
    <property type="entry name" value="DNA REPAIR PROTEIN RAD51 HOMOLOG 3 RAD51C"/>
    <property type="match status" value="1"/>
</dbReference>
<feature type="region of interest" description="Disordered" evidence="7">
    <location>
        <begin position="1"/>
        <end position="40"/>
    </location>
</feature>
<feature type="compositionally biased region" description="Acidic residues" evidence="7">
    <location>
        <begin position="352"/>
        <end position="361"/>
    </location>
</feature>
<dbReference type="GO" id="GO:0005657">
    <property type="term" value="C:replication fork"/>
    <property type="evidence" value="ECO:0007669"/>
    <property type="project" value="TreeGrafter"/>
</dbReference>
<keyword evidence="10" id="KW-1185">Reference proteome</keyword>
<comment type="caution">
    <text evidence="9">The sequence shown here is derived from an EMBL/GenBank/DDBJ whole genome shotgun (WGS) entry which is preliminary data.</text>
</comment>
<evidence type="ECO:0000256" key="5">
    <source>
        <dbReference type="ARBA" id="ARBA00023204"/>
    </source>
</evidence>
<dbReference type="EMBL" id="JAFEKC020000013">
    <property type="protein sequence ID" value="KAK0511382.1"/>
    <property type="molecule type" value="Genomic_DNA"/>
</dbReference>
<keyword evidence="2" id="KW-0547">Nucleotide-binding</keyword>
<dbReference type="CDD" id="cd01393">
    <property type="entry name" value="RecA-like"/>
    <property type="match status" value="1"/>
</dbReference>
<dbReference type="Proteomes" id="UP001166286">
    <property type="component" value="Unassembled WGS sequence"/>
</dbReference>
<organism evidence="9 10">
    <name type="scientific">Cladonia borealis</name>
    <dbReference type="NCBI Taxonomy" id="184061"/>
    <lineage>
        <taxon>Eukaryota</taxon>
        <taxon>Fungi</taxon>
        <taxon>Dikarya</taxon>
        <taxon>Ascomycota</taxon>
        <taxon>Pezizomycotina</taxon>
        <taxon>Lecanoromycetes</taxon>
        <taxon>OSLEUM clade</taxon>
        <taxon>Lecanoromycetidae</taxon>
        <taxon>Lecanorales</taxon>
        <taxon>Lecanorineae</taxon>
        <taxon>Cladoniaceae</taxon>
        <taxon>Cladonia</taxon>
    </lineage>
</organism>
<dbReference type="GO" id="GO:0140664">
    <property type="term" value="F:ATP-dependent DNA damage sensor activity"/>
    <property type="evidence" value="ECO:0007669"/>
    <property type="project" value="InterPro"/>
</dbReference>
<dbReference type="InterPro" id="IPR027417">
    <property type="entry name" value="P-loop_NTPase"/>
</dbReference>
<keyword evidence="3" id="KW-0227">DNA damage</keyword>
<sequence>MAGSDTNNFSSSSPHRLPTFSASQALQNLSSTPRRPISTGLRRLDAALQGRDYDSSSQDDLPGGISRGEVTEVYGPPGVGKTAFAIQLATNALHAGDSVVWVDASCQLVGPRLRDLIERPRISGKQPESSQFVFQARLNNLHHFTTPTLPHLLALLTHQSTLFPPLDTSLIVIDSVSTLFALAFPKILENADILQTPAKKSEAVQWSAGRRWAVMGEFMSKIGRLAATSNIAILMTSQTTTRIKHETRAVLHPAISGNAWDNGIGARLVLFRDWLFGGPEMPSSRGEYVPGIRFAGVMKAKGVTYEGVGKVITFTIEEHGLHEMMHDQAEIRLNISPILPATSIKRKRGEIADSESEDEEAASDHDFGWAEDDDALNAAALIG</sequence>
<dbReference type="Gene3D" id="3.40.50.300">
    <property type="entry name" value="P-loop containing nucleotide triphosphate hydrolases"/>
    <property type="match status" value="1"/>
</dbReference>
<dbReference type="PANTHER" id="PTHR46239:SF1">
    <property type="entry name" value="DNA REPAIR PROTEIN RAD51 HOMOLOG 3"/>
    <property type="match status" value="1"/>
</dbReference>
<protein>
    <recommendedName>
        <fullName evidence="8">RecA family profile 1 domain-containing protein</fullName>
    </recommendedName>
</protein>
<dbReference type="GO" id="GO:0033063">
    <property type="term" value="C:Rad51B-Rad51C-Rad51D-XRCC2 complex"/>
    <property type="evidence" value="ECO:0007669"/>
    <property type="project" value="TreeGrafter"/>
</dbReference>
<dbReference type="PROSITE" id="PS50162">
    <property type="entry name" value="RECA_2"/>
    <property type="match status" value="1"/>
</dbReference>
<evidence type="ECO:0000256" key="4">
    <source>
        <dbReference type="ARBA" id="ARBA00022840"/>
    </source>
</evidence>
<dbReference type="InterPro" id="IPR052093">
    <property type="entry name" value="HR_Repair_Mediator"/>
</dbReference>
<keyword evidence="4" id="KW-0067">ATP-binding</keyword>
<name>A0AA39QY51_9LECA</name>
<dbReference type="GO" id="GO:0007131">
    <property type="term" value="P:reciprocal meiotic recombination"/>
    <property type="evidence" value="ECO:0007669"/>
    <property type="project" value="TreeGrafter"/>
</dbReference>
<gene>
    <name evidence="9" type="ORF">JMJ35_005955</name>
</gene>
<dbReference type="GO" id="GO:0008821">
    <property type="term" value="F:crossover junction DNA endonuclease activity"/>
    <property type="evidence" value="ECO:0007669"/>
    <property type="project" value="TreeGrafter"/>
</dbReference>